<feature type="region of interest" description="Disordered" evidence="4">
    <location>
        <begin position="330"/>
        <end position="351"/>
    </location>
</feature>
<dbReference type="InterPro" id="IPR001452">
    <property type="entry name" value="SH3_domain"/>
</dbReference>
<comment type="caution">
    <text evidence="6">The sequence shown here is derived from an EMBL/GenBank/DDBJ whole genome shotgun (WGS) entry which is preliminary data.</text>
</comment>
<dbReference type="PROSITE" id="PS50002">
    <property type="entry name" value="SH3"/>
    <property type="match status" value="4"/>
</dbReference>
<dbReference type="SUPFAM" id="SSF50044">
    <property type="entry name" value="SH3-domain"/>
    <property type="match status" value="4"/>
</dbReference>
<evidence type="ECO:0000256" key="1">
    <source>
        <dbReference type="ARBA" id="ARBA00022443"/>
    </source>
</evidence>
<dbReference type="Gene3D" id="2.30.30.40">
    <property type="entry name" value="SH3 Domains"/>
    <property type="match status" value="3"/>
</dbReference>
<accession>A0ABQ8YEK7</accession>
<evidence type="ECO:0000256" key="2">
    <source>
        <dbReference type="PROSITE-ProRule" id="PRU00192"/>
    </source>
</evidence>
<reference evidence="6" key="1">
    <citation type="submission" date="2022-08" db="EMBL/GenBank/DDBJ databases">
        <title>Novel sulfate-reducing endosymbionts in the free-living metamonad Anaeramoeba.</title>
        <authorList>
            <person name="Jerlstrom-Hultqvist J."/>
            <person name="Cepicka I."/>
            <person name="Gallot-Lavallee L."/>
            <person name="Salas-Leiva D."/>
            <person name="Curtis B.A."/>
            <person name="Zahonova K."/>
            <person name="Pipaliya S."/>
            <person name="Dacks J."/>
            <person name="Roger A.J."/>
        </authorList>
    </citation>
    <scope>NUCLEOTIDE SEQUENCE</scope>
    <source>
        <strain evidence="6">Schooner1</strain>
    </source>
</reference>
<feature type="compositionally biased region" description="Basic and acidic residues" evidence="4">
    <location>
        <begin position="588"/>
        <end position="613"/>
    </location>
</feature>
<name>A0ABQ8YEK7_9EUKA</name>
<feature type="domain" description="SH3" evidence="5">
    <location>
        <begin position="766"/>
        <end position="826"/>
    </location>
</feature>
<organism evidence="6 7">
    <name type="scientific">Anaeramoeba flamelloides</name>
    <dbReference type="NCBI Taxonomy" id="1746091"/>
    <lineage>
        <taxon>Eukaryota</taxon>
        <taxon>Metamonada</taxon>
        <taxon>Anaeramoebidae</taxon>
        <taxon>Anaeramoeba</taxon>
    </lineage>
</organism>
<dbReference type="SMART" id="SM00326">
    <property type="entry name" value="SH3"/>
    <property type="match status" value="4"/>
</dbReference>
<evidence type="ECO:0000259" key="5">
    <source>
        <dbReference type="PROSITE" id="PS50002"/>
    </source>
</evidence>
<evidence type="ECO:0000256" key="3">
    <source>
        <dbReference type="SAM" id="Coils"/>
    </source>
</evidence>
<feature type="domain" description="SH3" evidence="5">
    <location>
        <begin position="522"/>
        <end position="585"/>
    </location>
</feature>
<evidence type="ECO:0000313" key="7">
    <source>
        <dbReference type="Proteomes" id="UP001150062"/>
    </source>
</evidence>
<feature type="compositionally biased region" description="Basic residues" evidence="4">
    <location>
        <begin position="59"/>
        <end position="75"/>
    </location>
</feature>
<dbReference type="InterPro" id="IPR036028">
    <property type="entry name" value="SH3-like_dom_sf"/>
</dbReference>
<sequence>MSQQQRKKKPNHQTIYLSLPTYPKGIKKCQIRHLQTQNVKKLYIHSGSGVLVYHFPKQKQKNNRKIVRKKQKQKTKTQTTRNNLENRVKCKNKPKTATVNVQEKTRTKKNCQKKLTGCSLNDLQKNSQNNSFLFIVEKEEPKPKIQNQRHKKKPSQFCKKKILKGDDKFYFNQKDQNKKRITKNQNHNKNNKDFLKKQNQSQSQKQKQKQKLKLKLKLKQKKEQEQKKKHGIENTGLCQSYQQLRVQKEEEEDKEEEVCTYTPSTEISEANQNYSSKAGLDWSEHETRFSFLDDDNKKLKNIRSRFLLKKNKRRISVDSLNLKEKGPQINNWRRNITPPPQVSKPYMSNTDLRNPKNAKLLNFNELDFENMTSSYSNHEDNEQRARAIRNWKGKDGVEFIIGDILYVFGDMGKGNFQVENKEGYIGKVPNECFEFIDSNLNVIPNPFKGDHEGFIELLEKESEYFSKEFNRHNGKKNPLKKKNCQNKKNYQEKKKRVSLKIDVNDYYLDPLSQKEIFEQDHIGDKKAIVIKDYKSLMQGHLCLKKDQILYITGWNERGLCQGEMFNENEIDFGLFPSHCIKLIKPKKRNNDKSNRDGNGEKKGLTREKEEQLEKSGIGKRGGGRTITNKKDQKKIIRLDFNNTFKNQNLKLNPMKKITNKDIFFNNNSSSSSSMGSNNNNNTGNNYNNKFQIKKTALLKNVKTNQMHFNEIKISPFIKPRLRMNNYNQNSTIKYYPKSYSSLYMFLNNNKNMNNNTHFGKDKNNEKITHRVRSIKPFLAKQPFELSIELNWILKIHNKLDNDWLLGETEMGEIGIFPLNCVQSIDEKNISKVQVLSTFIPSNDQQLGVIKNQVIEKIEDCGDDWILAKKEFEQQCGLVPKKLVILI</sequence>
<feature type="domain" description="SH3" evidence="5">
    <location>
        <begin position="827"/>
        <end position="886"/>
    </location>
</feature>
<evidence type="ECO:0000313" key="6">
    <source>
        <dbReference type="EMBL" id="KAJ6243034.1"/>
    </source>
</evidence>
<dbReference type="EMBL" id="JAOAOG010000173">
    <property type="protein sequence ID" value="KAJ6243034.1"/>
    <property type="molecule type" value="Genomic_DNA"/>
</dbReference>
<feature type="region of interest" description="Disordered" evidence="4">
    <location>
        <begin position="586"/>
        <end position="630"/>
    </location>
</feature>
<keyword evidence="3" id="KW-0175">Coiled coil</keyword>
<feature type="coiled-coil region" evidence="3">
    <location>
        <begin position="195"/>
        <end position="235"/>
    </location>
</feature>
<protein>
    <submittedName>
        <fullName evidence="6">Ephexin-1</fullName>
    </submittedName>
</protein>
<feature type="domain" description="SH3" evidence="5">
    <location>
        <begin position="380"/>
        <end position="438"/>
    </location>
</feature>
<dbReference type="Proteomes" id="UP001150062">
    <property type="component" value="Unassembled WGS sequence"/>
</dbReference>
<feature type="region of interest" description="Disordered" evidence="4">
    <location>
        <begin position="59"/>
        <end position="83"/>
    </location>
</feature>
<keyword evidence="1 2" id="KW-0728">SH3 domain</keyword>
<evidence type="ECO:0000256" key="4">
    <source>
        <dbReference type="SAM" id="MobiDB-lite"/>
    </source>
</evidence>
<keyword evidence="7" id="KW-1185">Reference proteome</keyword>
<proteinExistence type="predicted"/>
<gene>
    <name evidence="6" type="ORF">M0813_02893</name>
</gene>